<sequence>MKLNIFLLINIIILIINLNNNGGGVLAKDVKSGRFKGLCIIQREDQCINVCKEQGYKNGGYCWYWTFTCWCKN</sequence>
<dbReference type="SUPFAM" id="SSF57095">
    <property type="entry name" value="Scorpion toxin-like"/>
    <property type="match status" value="1"/>
</dbReference>
<dbReference type="Gene3D" id="3.30.30.10">
    <property type="entry name" value="Knottin, scorpion toxin-like"/>
    <property type="match status" value="1"/>
</dbReference>
<keyword evidence="5" id="KW-1185">Reference proteome</keyword>
<comment type="caution">
    <text evidence="4">The sequence shown here is derived from an EMBL/GenBank/DDBJ whole genome shotgun (WGS) entry which is preliminary data.</text>
</comment>
<dbReference type="Pfam" id="PF00304">
    <property type="entry name" value="Gamma-thionin"/>
    <property type="match status" value="1"/>
</dbReference>
<dbReference type="EMBL" id="JABEBT010000027">
    <property type="protein sequence ID" value="KAF7636702.1"/>
    <property type="molecule type" value="Genomic_DNA"/>
</dbReference>
<gene>
    <name evidence="4" type="ORF">Mgra_00003881</name>
</gene>
<evidence type="ECO:0000256" key="1">
    <source>
        <dbReference type="ARBA" id="ARBA00023157"/>
    </source>
</evidence>
<organism evidence="4 5">
    <name type="scientific">Meloidogyne graminicola</name>
    <dbReference type="NCBI Taxonomy" id="189291"/>
    <lineage>
        <taxon>Eukaryota</taxon>
        <taxon>Metazoa</taxon>
        <taxon>Ecdysozoa</taxon>
        <taxon>Nematoda</taxon>
        <taxon>Chromadorea</taxon>
        <taxon>Rhabditida</taxon>
        <taxon>Tylenchina</taxon>
        <taxon>Tylenchomorpha</taxon>
        <taxon>Tylenchoidea</taxon>
        <taxon>Meloidogynidae</taxon>
        <taxon>Meloidogyninae</taxon>
        <taxon>Meloidogyne</taxon>
    </lineage>
</organism>
<feature type="domain" description="Knottins-like" evidence="3">
    <location>
        <begin position="30"/>
        <end position="72"/>
    </location>
</feature>
<keyword evidence="2" id="KW-0732">Signal</keyword>
<name>A0A8S9ZSQ0_9BILA</name>
<keyword evidence="1" id="KW-1015">Disulfide bond</keyword>
<feature type="signal peptide" evidence="2">
    <location>
        <begin position="1"/>
        <end position="27"/>
    </location>
</feature>
<dbReference type="InterPro" id="IPR003614">
    <property type="entry name" value="Knottins"/>
</dbReference>
<accession>A0A8S9ZSQ0</accession>
<reference evidence="4" key="1">
    <citation type="journal article" date="2020" name="Ecol. Evol.">
        <title>Genome structure and content of the rice root-knot nematode (Meloidogyne graminicola).</title>
        <authorList>
            <person name="Phan N.T."/>
            <person name="Danchin E.G.J."/>
            <person name="Klopp C."/>
            <person name="Perfus-Barbeoch L."/>
            <person name="Kozlowski D.K."/>
            <person name="Koutsovoulos G.D."/>
            <person name="Lopez-Roques C."/>
            <person name="Bouchez O."/>
            <person name="Zahm M."/>
            <person name="Besnard G."/>
            <person name="Bellafiore S."/>
        </authorList>
    </citation>
    <scope>NUCLEOTIDE SEQUENCE</scope>
    <source>
        <strain evidence="4">VN-18</strain>
    </source>
</reference>
<dbReference type="AlphaFoldDB" id="A0A8S9ZSQ0"/>
<dbReference type="InterPro" id="IPR036574">
    <property type="entry name" value="Scorpion_toxin-like_sf"/>
</dbReference>
<evidence type="ECO:0000259" key="3">
    <source>
        <dbReference type="Pfam" id="PF00304"/>
    </source>
</evidence>
<protein>
    <submittedName>
        <fullName evidence="4">Knot1 domain-containing protein</fullName>
    </submittedName>
</protein>
<evidence type="ECO:0000313" key="5">
    <source>
        <dbReference type="Proteomes" id="UP000605970"/>
    </source>
</evidence>
<evidence type="ECO:0000313" key="4">
    <source>
        <dbReference type="EMBL" id="KAF7636702.1"/>
    </source>
</evidence>
<dbReference type="Proteomes" id="UP000605970">
    <property type="component" value="Unassembled WGS sequence"/>
</dbReference>
<feature type="chain" id="PRO_5035774283" evidence="2">
    <location>
        <begin position="28"/>
        <end position="73"/>
    </location>
</feature>
<proteinExistence type="predicted"/>
<evidence type="ECO:0000256" key="2">
    <source>
        <dbReference type="SAM" id="SignalP"/>
    </source>
</evidence>